<protein>
    <recommendedName>
        <fullName evidence="9">EGF-like domain-containing protein</fullName>
    </recommendedName>
</protein>
<comment type="caution">
    <text evidence="6">Lacks conserved residue(s) required for the propagation of feature annotation.</text>
</comment>
<dbReference type="Pfam" id="PF23575">
    <property type="entry name" value="JAG1"/>
    <property type="match status" value="1"/>
</dbReference>
<feature type="region of interest" description="Disordered" evidence="7">
    <location>
        <begin position="1"/>
        <end position="46"/>
    </location>
</feature>
<proteinExistence type="predicted"/>
<keyword evidence="1 6" id="KW-0245">EGF-like domain</keyword>
<dbReference type="GO" id="GO:0005886">
    <property type="term" value="C:plasma membrane"/>
    <property type="evidence" value="ECO:0007669"/>
    <property type="project" value="TreeGrafter"/>
</dbReference>
<keyword evidence="5" id="KW-0325">Glycoprotein</keyword>
<accession>A0A9P0EHL6</accession>
<evidence type="ECO:0000256" key="1">
    <source>
        <dbReference type="ARBA" id="ARBA00022536"/>
    </source>
</evidence>
<gene>
    <name evidence="10" type="ORF">NEZAVI_LOCUS4741</name>
</gene>
<organism evidence="10 11">
    <name type="scientific">Nezara viridula</name>
    <name type="common">Southern green stink bug</name>
    <name type="synonym">Cimex viridulus</name>
    <dbReference type="NCBI Taxonomy" id="85310"/>
    <lineage>
        <taxon>Eukaryota</taxon>
        <taxon>Metazoa</taxon>
        <taxon>Ecdysozoa</taxon>
        <taxon>Arthropoda</taxon>
        <taxon>Hexapoda</taxon>
        <taxon>Insecta</taxon>
        <taxon>Pterygota</taxon>
        <taxon>Neoptera</taxon>
        <taxon>Paraneoptera</taxon>
        <taxon>Hemiptera</taxon>
        <taxon>Heteroptera</taxon>
        <taxon>Panheteroptera</taxon>
        <taxon>Pentatomomorpha</taxon>
        <taxon>Pentatomoidea</taxon>
        <taxon>Pentatomidae</taxon>
        <taxon>Pentatominae</taxon>
        <taxon>Nezara</taxon>
    </lineage>
</organism>
<dbReference type="FunFam" id="2.10.25.10:FF:000061">
    <property type="entry name" value="Delta-like protein"/>
    <property type="match status" value="1"/>
</dbReference>
<feature type="domain" description="EGF-like" evidence="9">
    <location>
        <begin position="271"/>
        <end position="307"/>
    </location>
</feature>
<dbReference type="SUPFAM" id="SSF57196">
    <property type="entry name" value="EGF/Laminin"/>
    <property type="match status" value="1"/>
</dbReference>
<evidence type="ECO:0000256" key="4">
    <source>
        <dbReference type="ARBA" id="ARBA00023157"/>
    </source>
</evidence>
<dbReference type="PANTHER" id="PTHR24049:SF22">
    <property type="entry name" value="DROSOPHILA CRUMBS HOMOLOG"/>
    <property type="match status" value="1"/>
</dbReference>
<dbReference type="PRINTS" id="PR02059">
    <property type="entry name" value="JAGGEDFAMILY"/>
</dbReference>
<feature type="disulfide bond" evidence="6">
    <location>
        <begin position="335"/>
        <end position="344"/>
    </location>
</feature>
<evidence type="ECO:0000256" key="6">
    <source>
        <dbReference type="PROSITE-ProRule" id="PRU00076"/>
    </source>
</evidence>
<sequence>MLQISTTAAPTSLARTEEPVRTPTQISTSAVVRKDSPVSTARSSRTHALPGRALMVGGAYKAVPSSTALARTVGAVSLVKSGLATWGWGLPTNQPKKYFTLLSPLSSRPICRLSMTITTSPDASCFPIPCKQPKYSPLHHIDECASVPCQNGATCVDLVNGYKCLCPSGWEGYNCQYVMDNCSVAIPSNITGSTILVPSGICGDHGHCFSLPAGGFKCSCDPGYAGKFCHETRINACKPNPCENGGTCVNTGTTYKCICQEGYEGTHCERDINDCSSSPCYNGGKCSDGVNWFLCECAPGFAGPDCRININECSSNPCGFGATCVDNIASFTCLCPPGRTGSTCQQVEESVLTSGVCEWKGQYLSNNSHWKDDCNQCHCHDNIVTCTKVWCGLPNCLQRSFTCSHSEVCVPWVRERCISRGCEGWGECRALLSGKLVGPPPLRSPDTCWPNQATLSSSCALLSLTVATQTLPQGISSETVCRELRSLLATTHASHHGVIILCDIKTGTNDTIEVTMWSGEEGGDGVKEAVRVLGELISHKQTNSLTILTSVVEVNVETALVSKHEEGRNLYWGTSIIIIILLVLVACIMCGTMYWQKQKMYANQRDPCSRNHDDEKSNNLQNEENLRRYTNPLKEEGGSVAEVSSRVSVVRPLSTSSNDVLEMICDEKPSSSQILLYKSQNSCSDANINKDFDCKRINLTVVTPVQRTLKEEKQNSSDVLTVLV</sequence>
<keyword evidence="4 6" id="KW-1015">Disulfide bond</keyword>
<dbReference type="OrthoDB" id="283575at2759"/>
<dbReference type="Gene3D" id="2.10.25.10">
    <property type="entry name" value="Laminin"/>
    <property type="match status" value="4"/>
</dbReference>
<feature type="domain" description="EGF-like" evidence="9">
    <location>
        <begin position="233"/>
        <end position="269"/>
    </location>
</feature>
<dbReference type="SMART" id="SM00215">
    <property type="entry name" value="VWC_out"/>
    <property type="match status" value="1"/>
</dbReference>
<dbReference type="InterPro" id="IPR051022">
    <property type="entry name" value="Notch_Cell-Fate_Det"/>
</dbReference>
<keyword evidence="2" id="KW-0732">Signal</keyword>
<dbReference type="FunFam" id="2.10.25.10:FF:000431">
    <property type="entry name" value="Delta-like protein"/>
    <property type="match status" value="1"/>
</dbReference>
<dbReference type="SMART" id="SM00179">
    <property type="entry name" value="EGF_CA"/>
    <property type="match status" value="5"/>
</dbReference>
<name>A0A9P0EHL6_NEZVI</name>
<dbReference type="GO" id="GO:0007157">
    <property type="term" value="P:heterophilic cell-cell adhesion via plasma membrane cell adhesion molecules"/>
    <property type="evidence" value="ECO:0007669"/>
    <property type="project" value="TreeGrafter"/>
</dbReference>
<dbReference type="GO" id="GO:0005509">
    <property type="term" value="F:calcium ion binding"/>
    <property type="evidence" value="ECO:0007669"/>
    <property type="project" value="InterPro"/>
</dbReference>
<dbReference type="Pfam" id="PF12661">
    <property type="entry name" value="hEGF"/>
    <property type="match status" value="2"/>
</dbReference>
<dbReference type="CDD" id="cd00054">
    <property type="entry name" value="EGF_CA"/>
    <property type="match status" value="5"/>
</dbReference>
<dbReference type="PROSITE" id="PS01187">
    <property type="entry name" value="EGF_CA"/>
    <property type="match status" value="1"/>
</dbReference>
<evidence type="ECO:0000256" key="5">
    <source>
        <dbReference type="ARBA" id="ARBA00023180"/>
    </source>
</evidence>
<dbReference type="InterPro" id="IPR000152">
    <property type="entry name" value="EGF-type_Asp/Asn_hydroxyl_site"/>
</dbReference>
<dbReference type="PROSITE" id="PS50026">
    <property type="entry name" value="EGF_3"/>
    <property type="match status" value="5"/>
</dbReference>
<dbReference type="InterPro" id="IPR018097">
    <property type="entry name" value="EGF_Ca-bd_CS"/>
</dbReference>
<keyword evidence="3" id="KW-0677">Repeat</keyword>
<evidence type="ECO:0000313" key="11">
    <source>
        <dbReference type="Proteomes" id="UP001152798"/>
    </source>
</evidence>
<keyword evidence="8" id="KW-0812">Transmembrane</keyword>
<dbReference type="PROSITE" id="PS00010">
    <property type="entry name" value="ASX_HYDROXYL"/>
    <property type="match status" value="4"/>
</dbReference>
<evidence type="ECO:0000256" key="7">
    <source>
        <dbReference type="SAM" id="MobiDB-lite"/>
    </source>
</evidence>
<feature type="disulfide bond" evidence="6">
    <location>
        <begin position="166"/>
        <end position="175"/>
    </location>
</feature>
<dbReference type="GO" id="GO:0007219">
    <property type="term" value="P:Notch signaling pathway"/>
    <property type="evidence" value="ECO:0007669"/>
    <property type="project" value="InterPro"/>
</dbReference>
<evidence type="ECO:0000256" key="2">
    <source>
        <dbReference type="ARBA" id="ARBA00022729"/>
    </source>
</evidence>
<feature type="disulfide bond" evidence="6">
    <location>
        <begin position="220"/>
        <end position="229"/>
    </location>
</feature>
<evidence type="ECO:0000313" key="10">
    <source>
        <dbReference type="EMBL" id="CAH1394206.1"/>
    </source>
</evidence>
<dbReference type="GO" id="GO:0032991">
    <property type="term" value="C:protein-containing complex"/>
    <property type="evidence" value="ECO:0007669"/>
    <property type="project" value="TreeGrafter"/>
</dbReference>
<dbReference type="PRINTS" id="PR00010">
    <property type="entry name" value="EGFBLOOD"/>
</dbReference>
<feature type="region of interest" description="Disordered" evidence="7">
    <location>
        <begin position="605"/>
        <end position="625"/>
    </location>
</feature>
<feature type="compositionally biased region" description="Polar residues" evidence="7">
    <location>
        <begin position="1"/>
        <end position="14"/>
    </location>
</feature>
<feature type="compositionally biased region" description="Basic and acidic residues" evidence="7">
    <location>
        <begin position="607"/>
        <end position="617"/>
    </location>
</feature>
<dbReference type="FunFam" id="2.10.25.10:FF:000117">
    <property type="entry name" value="Delta-like protein"/>
    <property type="match status" value="2"/>
</dbReference>
<dbReference type="InterPro" id="IPR013032">
    <property type="entry name" value="EGF-like_CS"/>
</dbReference>
<dbReference type="PANTHER" id="PTHR24049">
    <property type="entry name" value="CRUMBS FAMILY MEMBER"/>
    <property type="match status" value="1"/>
</dbReference>
<feature type="domain" description="EGF-like" evidence="9">
    <location>
        <begin position="309"/>
        <end position="345"/>
    </location>
</feature>
<dbReference type="Proteomes" id="UP001152798">
    <property type="component" value="Chromosome 2"/>
</dbReference>
<reference evidence="10" key="1">
    <citation type="submission" date="2022-01" db="EMBL/GenBank/DDBJ databases">
        <authorList>
            <person name="King R."/>
        </authorList>
    </citation>
    <scope>NUCLEOTIDE SEQUENCE</scope>
</reference>
<dbReference type="SMART" id="SM00181">
    <property type="entry name" value="EGF"/>
    <property type="match status" value="5"/>
</dbReference>
<dbReference type="PROSITE" id="PS01186">
    <property type="entry name" value="EGF_2"/>
    <property type="match status" value="4"/>
</dbReference>
<keyword evidence="8" id="KW-1133">Transmembrane helix</keyword>
<dbReference type="AlphaFoldDB" id="A0A9P0EHL6"/>
<dbReference type="InterPro" id="IPR001881">
    <property type="entry name" value="EGF-like_Ca-bd_dom"/>
</dbReference>
<dbReference type="InterPro" id="IPR056986">
    <property type="entry name" value="JAG1_1/2_dom"/>
</dbReference>
<dbReference type="PROSITE" id="PS00022">
    <property type="entry name" value="EGF_1"/>
    <property type="match status" value="5"/>
</dbReference>
<dbReference type="SUPFAM" id="SSF57184">
    <property type="entry name" value="Growth factor receptor domain"/>
    <property type="match status" value="1"/>
</dbReference>
<evidence type="ECO:0000259" key="9">
    <source>
        <dbReference type="PROSITE" id="PS50026"/>
    </source>
</evidence>
<feature type="domain" description="EGF-like" evidence="9">
    <location>
        <begin position="193"/>
        <end position="230"/>
    </location>
</feature>
<dbReference type="InterPro" id="IPR009030">
    <property type="entry name" value="Growth_fac_rcpt_cys_sf"/>
</dbReference>
<feature type="disulfide bond" evidence="6">
    <location>
        <begin position="259"/>
        <end position="268"/>
    </location>
</feature>
<dbReference type="EMBL" id="OV725078">
    <property type="protein sequence ID" value="CAH1394206.1"/>
    <property type="molecule type" value="Genomic_DNA"/>
</dbReference>
<keyword evidence="11" id="KW-1185">Reference proteome</keyword>
<dbReference type="Pfam" id="PF00008">
    <property type="entry name" value="EGF"/>
    <property type="match status" value="3"/>
</dbReference>
<dbReference type="GO" id="GO:0045197">
    <property type="term" value="P:establishment or maintenance of epithelial cell apical/basal polarity"/>
    <property type="evidence" value="ECO:0007669"/>
    <property type="project" value="TreeGrafter"/>
</dbReference>
<dbReference type="GO" id="GO:0005112">
    <property type="term" value="F:Notch binding"/>
    <property type="evidence" value="ECO:0007669"/>
    <property type="project" value="InterPro"/>
</dbReference>
<evidence type="ECO:0000256" key="8">
    <source>
        <dbReference type="SAM" id="Phobius"/>
    </source>
</evidence>
<feature type="disulfide bond" evidence="6">
    <location>
        <begin position="297"/>
        <end position="306"/>
    </location>
</feature>
<dbReference type="InterPro" id="IPR001007">
    <property type="entry name" value="VWF_dom"/>
</dbReference>
<feature type="transmembrane region" description="Helical" evidence="8">
    <location>
        <begin position="570"/>
        <end position="595"/>
    </location>
</feature>
<dbReference type="InterPro" id="IPR000742">
    <property type="entry name" value="EGF"/>
</dbReference>
<dbReference type="InterPro" id="IPR026219">
    <property type="entry name" value="Jagged/Serrate"/>
</dbReference>
<feature type="domain" description="EGF-like" evidence="9">
    <location>
        <begin position="140"/>
        <end position="176"/>
    </location>
</feature>
<keyword evidence="8" id="KW-0472">Membrane</keyword>
<evidence type="ECO:0000256" key="3">
    <source>
        <dbReference type="ARBA" id="ARBA00022737"/>
    </source>
</evidence>